<dbReference type="Proteomes" id="UP000597617">
    <property type="component" value="Unassembled WGS sequence"/>
</dbReference>
<keyword evidence="1" id="KW-0808">Transferase</keyword>
<feature type="domain" description="N-acetyltransferase" evidence="3">
    <location>
        <begin position="1"/>
        <end position="140"/>
    </location>
</feature>
<organism evidence="4 5">
    <name type="scientific">Hymenobacter jeongseonensis</name>
    <dbReference type="NCBI Taxonomy" id="2791027"/>
    <lineage>
        <taxon>Bacteria</taxon>
        <taxon>Pseudomonadati</taxon>
        <taxon>Bacteroidota</taxon>
        <taxon>Cytophagia</taxon>
        <taxon>Cytophagales</taxon>
        <taxon>Hymenobacteraceae</taxon>
        <taxon>Hymenobacter</taxon>
    </lineage>
</organism>
<protein>
    <submittedName>
        <fullName evidence="4">GNAT family N-acetyltransferase</fullName>
    </submittedName>
</protein>
<dbReference type="PROSITE" id="PS51186">
    <property type="entry name" value="GNAT"/>
    <property type="match status" value="1"/>
</dbReference>
<dbReference type="Gene3D" id="3.40.630.30">
    <property type="match status" value="1"/>
</dbReference>
<proteinExistence type="predicted"/>
<name>A0ABS0IEF3_9BACT</name>
<dbReference type="SUPFAM" id="SSF55729">
    <property type="entry name" value="Acyl-CoA N-acyltransferases (Nat)"/>
    <property type="match status" value="1"/>
</dbReference>
<dbReference type="CDD" id="cd04301">
    <property type="entry name" value="NAT_SF"/>
    <property type="match status" value="1"/>
</dbReference>
<keyword evidence="5" id="KW-1185">Reference proteome</keyword>
<keyword evidence="2" id="KW-0012">Acyltransferase</keyword>
<evidence type="ECO:0000313" key="5">
    <source>
        <dbReference type="Proteomes" id="UP000597617"/>
    </source>
</evidence>
<evidence type="ECO:0000313" key="4">
    <source>
        <dbReference type="EMBL" id="MBF9236732.1"/>
    </source>
</evidence>
<reference evidence="4 5" key="1">
    <citation type="submission" date="2020-11" db="EMBL/GenBank/DDBJ databases">
        <authorList>
            <person name="Kim M.K."/>
        </authorList>
    </citation>
    <scope>NUCLEOTIDE SEQUENCE [LARGE SCALE GENOMIC DNA]</scope>
    <source>
        <strain evidence="4 5">BT683</strain>
    </source>
</reference>
<evidence type="ECO:0000256" key="2">
    <source>
        <dbReference type="ARBA" id="ARBA00023315"/>
    </source>
</evidence>
<dbReference type="InterPro" id="IPR016181">
    <property type="entry name" value="Acyl_CoA_acyltransferase"/>
</dbReference>
<dbReference type="EMBL" id="JADQDQ010000002">
    <property type="protein sequence ID" value="MBF9236732.1"/>
    <property type="molecule type" value="Genomic_DNA"/>
</dbReference>
<dbReference type="RefSeq" id="WP_196281117.1">
    <property type="nucleotide sequence ID" value="NZ_JADQDQ010000002.1"/>
</dbReference>
<gene>
    <name evidence="4" type="ORF">I2I05_04930</name>
</gene>
<sequence length="144" mass="16356">MLLREARIADIPLMAEVRLSVKENALNTPGAVTYEDYVEYLTHRGQGWVAEVESRIVGFAIADLQGHNIWALFVHPAFDRQGIGRALHDTMLHWYFSQTAEPVWLGTAPGTRAEAFYRKAGWQQTGTRANGEVRFELEANRKEQ</sequence>
<evidence type="ECO:0000256" key="1">
    <source>
        <dbReference type="ARBA" id="ARBA00022679"/>
    </source>
</evidence>
<dbReference type="InterPro" id="IPR000182">
    <property type="entry name" value="GNAT_dom"/>
</dbReference>
<dbReference type="PANTHER" id="PTHR43877">
    <property type="entry name" value="AMINOALKYLPHOSPHONATE N-ACETYLTRANSFERASE-RELATED-RELATED"/>
    <property type="match status" value="1"/>
</dbReference>
<accession>A0ABS0IEF3</accession>
<evidence type="ECO:0000259" key="3">
    <source>
        <dbReference type="PROSITE" id="PS51186"/>
    </source>
</evidence>
<dbReference type="Pfam" id="PF00583">
    <property type="entry name" value="Acetyltransf_1"/>
    <property type="match status" value="1"/>
</dbReference>
<comment type="caution">
    <text evidence="4">The sequence shown here is derived from an EMBL/GenBank/DDBJ whole genome shotgun (WGS) entry which is preliminary data.</text>
</comment>
<dbReference type="InterPro" id="IPR050832">
    <property type="entry name" value="Bact_Acetyltransf"/>
</dbReference>
<dbReference type="PANTHER" id="PTHR43877:SF1">
    <property type="entry name" value="ACETYLTRANSFERASE"/>
    <property type="match status" value="1"/>
</dbReference>